<proteinExistence type="predicted"/>
<dbReference type="AlphaFoldDB" id="A0ABD2PHE4"/>
<sequence length="133" mass="14710">MEVISVPTAKKVSKKITCCSACSKSLHPSCAVRIACFVSPNLVEMAGTRGNDGSRSGRSSHVSVSDMSDVELDDPEILRIIEMEKNSSENHDPNTEPDMYYKKEEIDTKFGDILSELKTIKDETEKQSVLKIV</sequence>
<comment type="caution">
    <text evidence="2">The sequence shown here is derived from an EMBL/GenBank/DDBJ whole genome shotgun (WGS) entry which is preliminary data.</text>
</comment>
<reference evidence="2 3" key="1">
    <citation type="journal article" date="2021" name="BMC Biol.">
        <title>Horizontally acquired antibacterial genes associated with adaptive radiation of ladybird beetles.</title>
        <authorList>
            <person name="Li H.S."/>
            <person name="Tang X.F."/>
            <person name="Huang Y.H."/>
            <person name="Xu Z.Y."/>
            <person name="Chen M.L."/>
            <person name="Du X.Y."/>
            <person name="Qiu B.Y."/>
            <person name="Chen P.T."/>
            <person name="Zhang W."/>
            <person name="Slipinski A."/>
            <person name="Escalona H.E."/>
            <person name="Waterhouse R.M."/>
            <person name="Zwick A."/>
            <person name="Pang H."/>
        </authorList>
    </citation>
    <scope>NUCLEOTIDE SEQUENCE [LARGE SCALE GENOMIC DNA]</scope>
    <source>
        <strain evidence="2">SYSU2018</strain>
    </source>
</reference>
<name>A0ABD2PHE4_9CUCU</name>
<organism evidence="2 3">
    <name type="scientific">Cryptolaemus montrouzieri</name>
    <dbReference type="NCBI Taxonomy" id="559131"/>
    <lineage>
        <taxon>Eukaryota</taxon>
        <taxon>Metazoa</taxon>
        <taxon>Ecdysozoa</taxon>
        <taxon>Arthropoda</taxon>
        <taxon>Hexapoda</taxon>
        <taxon>Insecta</taxon>
        <taxon>Pterygota</taxon>
        <taxon>Neoptera</taxon>
        <taxon>Endopterygota</taxon>
        <taxon>Coleoptera</taxon>
        <taxon>Polyphaga</taxon>
        <taxon>Cucujiformia</taxon>
        <taxon>Coccinelloidea</taxon>
        <taxon>Coccinellidae</taxon>
        <taxon>Scymninae</taxon>
        <taxon>Scymnini</taxon>
        <taxon>Cryptolaemus</taxon>
    </lineage>
</organism>
<gene>
    <name evidence="2" type="ORF">HHI36_023603</name>
</gene>
<evidence type="ECO:0000313" key="2">
    <source>
        <dbReference type="EMBL" id="KAL3290253.1"/>
    </source>
</evidence>
<evidence type="ECO:0000256" key="1">
    <source>
        <dbReference type="SAM" id="MobiDB-lite"/>
    </source>
</evidence>
<accession>A0ABD2PHE4</accession>
<feature type="region of interest" description="Disordered" evidence="1">
    <location>
        <begin position="47"/>
        <end position="68"/>
    </location>
</feature>
<keyword evidence="3" id="KW-1185">Reference proteome</keyword>
<evidence type="ECO:0000313" key="3">
    <source>
        <dbReference type="Proteomes" id="UP001516400"/>
    </source>
</evidence>
<dbReference type="Proteomes" id="UP001516400">
    <property type="component" value="Unassembled WGS sequence"/>
</dbReference>
<dbReference type="EMBL" id="JABFTP020000186">
    <property type="protein sequence ID" value="KAL3290253.1"/>
    <property type="molecule type" value="Genomic_DNA"/>
</dbReference>
<feature type="compositionally biased region" description="Low complexity" evidence="1">
    <location>
        <begin position="47"/>
        <end position="67"/>
    </location>
</feature>
<protein>
    <submittedName>
        <fullName evidence="2">Uncharacterized protein</fullName>
    </submittedName>
</protein>